<evidence type="ECO:0000256" key="2">
    <source>
        <dbReference type="SAM" id="MobiDB-lite"/>
    </source>
</evidence>
<feature type="coiled-coil region" evidence="1">
    <location>
        <begin position="140"/>
        <end position="174"/>
    </location>
</feature>
<proteinExistence type="predicted"/>
<evidence type="ECO:0000256" key="1">
    <source>
        <dbReference type="SAM" id="Coils"/>
    </source>
</evidence>
<dbReference type="EMBL" id="JAFCMP010000106">
    <property type="protein sequence ID" value="KAG5186696.1"/>
    <property type="molecule type" value="Genomic_DNA"/>
</dbReference>
<evidence type="ECO:0000256" key="3">
    <source>
        <dbReference type="SAM" id="Phobius"/>
    </source>
</evidence>
<keyword evidence="3" id="KW-1133">Transmembrane helix</keyword>
<feature type="transmembrane region" description="Helical" evidence="3">
    <location>
        <begin position="110"/>
        <end position="129"/>
    </location>
</feature>
<accession>A0A835Z3Q3</accession>
<keyword evidence="5" id="KW-1185">Reference proteome</keyword>
<evidence type="ECO:0000313" key="4">
    <source>
        <dbReference type="EMBL" id="KAG5186696.1"/>
    </source>
</evidence>
<feature type="region of interest" description="Disordered" evidence="2">
    <location>
        <begin position="61"/>
        <end position="80"/>
    </location>
</feature>
<sequence length="265" mass="28655">MVFVGRRQQTEAADVGMDLASIARPVTPDATSSRRSSTEPPFLTESFVQIGALLQAREQLQQHERERSMTRGLVPSASQPAVIGEVEDPLSLSGESNAPRSKELSKFHMLALLLALIISIACGSAAVHFKQEAGLRAAQLAASEARALELQTSYEQAKAEAIAQRRRAEESQLQALLGPGDKSVSPLRRPEMHVINTCFLRITLGECGTNLVHGAGHLLEDLHQTARHAFHAAKSVIVDNGDDVADIKSGQGTTMFDELEDETQT</sequence>
<keyword evidence="3" id="KW-0472">Membrane</keyword>
<reference evidence="4" key="1">
    <citation type="submission" date="2021-02" db="EMBL/GenBank/DDBJ databases">
        <title>First Annotated Genome of the Yellow-green Alga Tribonema minus.</title>
        <authorList>
            <person name="Mahan K.M."/>
        </authorList>
    </citation>
    <scope>NUCLEOTIDE SEQUENCE</scope>
    <source>
        <strain evidence="4">UTEX B ZZ1240</strain>
    </source>
</reference>
<dbReference type="Proteomes" id="UP000664859">
    <property type="component" value="Unassembled WGS sequence"/>
</dbReference>
<evidence type="ECO:0000313" key="5">
    <source>
        <dbReference type="Proteomes" id="UP000664859"/>
    </source>
</evidence>
<keyword evidence="3" id="KW-0812">Transmembrane</keyword>
<dbReference type="AlphaFoldDB" id="A0A835Z3Q3"/>
<name>A0A835Z3Q3_9STRA</name>
<gene>
    <name evidence="4" type="ORF">JKP88DRAFT_268044</name>
</gene>
<comment type="caution">
    <text evidence="4">The sequence shown here is derived from an EMBL/GenBank/DDBJ whole genome shotgun (WGS) entry which is preliminary data.</text>
</comment>
<keyword evidence="1" id="KW-0175">Coiled coil</keyword>
<organism evidence="4 5">
    <name type="scientific">Tribonema minus</name>
    <dbReference type="NCBI Taxonomy" id="303371"/>
    <lineage>
        <taxon>Eukaryota</taxon>
        <taxon>Sar</taxon>
        <taxon>Stramenopiles</taxon>
        <taxon>Ochrophyta</taxon>
        <taxon>PX clade</taxon>
        <taxon>Xanthophyceae</taxon>
        <taxon>Tribonematales</taxon>
        <taxon>Tribonemataceae</taxon>
        <taxon>Tribonema</taxon>
    </lineage>
</organism>
<protein>
    <submittedName>
        <fullName evidence="4">Uncharacterized protein</fullName>
    </submittedName>
</protein>